<dbReference type="SUPFAM" id="SSF46785">
    <property type="entry name" value="Winged helix' DNA-binding domain"/>
    <property type="match status" value="1"/>
</dbReference>
<dbReference type="PROSITE" id="PS00519">
    <property type="entry name" value="HTH_ASNC_1"/>
    <property type="match status" value="1"/>
</dbReference>
<dbReference type="InterPro" id="IPR036390">
    <property type="entry name" value="WH_DNA-bd_sf"/>
</dbReference>
<dbReference type="SUPFAM" id="SSF54909">
    <property type="entry name" value="Dimeric alpha+beta barrel"/>
    <property type="match status" value="1"/>
</dbReference>
<keyword evidence="3" id="KW-0804">Transcription</keyword>
<evidence type="ECO:0000259" key="4">
    <source>
        <dbReference type="PROSITE" id="PS50956"/>
    </source>
</evidence>
<dbReference type="PANTHER" id="PTHR30154">
    <property type="entry name" value="LEUCINE-RESPONSIVE REGULATORY PROTEIN"/>
    <property type="match status" value="1"/>
</dbReference>
<dbReference type="Gene3D" id="1.10.10.10">
    <property type="entry name" value="Winged helix-like DNA-binding domain superfamily/Winged helix DNA-binding domain"/>
    <property type="match status" value="1"/>
</dbReference>
<dbReference type="Pfam" id="PF01037">
    <property type="entry name" value="AsnC_trans_reg"/>
    <property type="match status" value="1"/>
</dbReference>
<dbReference type="InterPro" id="IPR000485">
    <property type="entry name" value="AsnC-type_HTH_dom"/>
</dbReference>
<dbReference type="Proteomes" id="UP000199541">
    <property type="component" value="Unassembled WGS sequence"/>
</dbReference>
<evidence type="ECO:0000313" key="5">
    <source>
        <dbReference type="EMBL" id="SDW20442.1"/>
    </source>
</evidence>
<dbReference type="PROSITE" id="PS50956">
    <property type="entry name" value="HTH_ASNC_2"/>
    <property type="match status" value="1"/>
</dbReference>
<dbReference type="PRINTS" id="PR00033">
    <property type="entry name" value="HTHASNC"/>
</dbReference>
<dbReference type="Pfam" id="PF13404">
    <property type="entry name" value="HTH_AsnC-type"/>
    <property type="match status" value="1"/>
</dbReference>
<dbReference type="InterPro" id="IPR019887">
    <property type="entry name" value="Tscrpt_reg_AsnC/Lrp_C"/>
</dbReference>
<sequence>MERGGGLGGRDHARGVSRGCLRGRFPIMMPRMKTLDPMDRKILIALQRNADIALEDLGAMVGLSRNAVWRRVKALEAAGVIRSRVALLDPDRLGLGLTVFMMIRTDRHAPDWLARFAEATRDMPEILGAYRMSGDLDYLIRARVADVKAYDALYQRLVARVELADVSASFVMEEMKETTELPL</sequence>
<evidence type="ECO:0000256" key="2">
    <source>
        <dbReference type="ARBA" id="ARBA00023125"/>
    </source>
</evidence>
<feature type="domain" description="HTH asnC-type" evidence="4">
    <location>
        <begin position="35"/>
        <end position="96"/>
    </location>
</feature>
<gene>
    <name evidence="5" type="ORF">SAMN05444006_10270</name>
</gene>
<dbReference type="SMART" id="SM00344">
    <property type="entry name" value="HTH_ASNC"/>
    <property type="match status" value="1"/>
</dbReference>
<dbReference type="PANTHER" id="PTHR30154:SF17">
    <property type="entry name" value="DNA-BINDING TRANSCRIPTIONAL ACTIVATOR DECR"/>
    <property type="match status" value="1"/>
</dbReference>
<evidence type="ECO:0000256" key="3">
    <source>
        <dbReference type="ARBA" id="ARBA00023163"/>
    </source>
</evidence>
<proteinExistence type="predicted"/>
<evidence type="ECO:0000313" key="6">
    <source>
        <dbReference type="Proteomes" id="UP000199541"/>
    </source>
</evidence>
<comment type="caution">
    <text evidence="5">The sequence shown here is derived from an EMBL/GenBank/DDBJ whole genome shotgun (WGS) entry which is preliminary data.</text>
</comment>
<dbReference type="InterPro" id="IPR011008">
    <property type="entry name" value="Dimeric_a/b-barrel"/>
</dbReference>
<keyword evidence="6" id="KW-1185">Reference proteome</keyword>
<keyword evidence="1" id="KW-0805">Transcription regulation</keyword>
<evidence type="ECO:0000256" key="1">
    <source>
        <dbReference type="ARBA" id="ARBA00023015"/>
    </source>
</evidence>
<dbReference type="CDD" id="cd00090">
    <property type="entry name" value="HTH_ARSR"/>
    <property type="match status" value="1"/>
</dbReference>
<keyword evidence="2" id="KW-0238">DNA-binding</keyword>
<accession>A0A1H2RLV0</accession>
<protein>
    <submittedName>
        <fullName evidence="5">Transcriptional regulator, AsnC family</fullName>
    </submittedName>
</protein>
<dbReference type="EMBL" id="FNOB01000002">
    <property type="protein sequence ID" value="SDW20442.1"/>
    <property type="molecule type" value="Genomic_DNA"/>
</dbReference>
<dbReference type="Gene3D" id="3.30.70.920">
    <property type="match status" value="1"/>
</dbReference>
<organism evidence="5 6">
    <name type="scientific">Allgaiera indica</name>
    <dbReference type="NCBI Taxonomy" id="765699"/>
    <lineage>
        <taxon>Bacteria</taxon>
        <taxon>Pseudomonadati</taxon>
        <taxon>Pseudomonadota</taxon>
        <taxon>Alphaproteobacteria</taxon>
        <taxon>Rhodobacterales</taxon>
        <taxon>Paracoccaceae</taxon>
        <taxon>Allgaiera</taxon>
    </lineage>
</organism>
<dbReference type="InterPro" id="IPR036388">
    <property type="entry name" value="WH-like_DNA-bd_sf"/>
</dbReference>
<dbReference type="InterPro" id="IPR011991">
    <property type="entry name" value="ArsR-like_HTH"/>
</dbReference>
<name>A0A1H2RLV0_9RHOB</name>
<reference evidence="5 6" key="1">
    <citation type="submission" date="2016-10" db="EMBL/GenBank/DDBJ databases">
        <authorList>
            <person name="Varghese N."/>
            <person name="Submissions S."/>
        </authorList>
    </citation>
    <scope>NUCLEOTIDE SEQUENCE [LARGE SCALE GENOMIC DNA]</scope>
    <source>
        <strain evidence="5 6">DSM 24802</strain>
    </source>
</reference>
<dbReference type="InterPro" id="IPR019888">
    <property type="entry name" value="Tscrpt_reg_AsnC-like"/>
</dbReference>
<dbReference type="InterPro" id="IPR019885">
    <property type="entry name" value="Tscrpt_reg_HTH_AsnC-type_CS"/>
</dbReference>